<feature type="non-terminal residue" evidence="17">
    <location>
        <position position="711"/>
    </location>
</feature>
<dbReference type="GO" id="GO:0006782">
    <property type="term" value="P:protoporphyrinogen IX biosynthetic process"/>
    <property type="evidence" value="ECO:0007669"/>
    <property type="project" value="UniProtKB-UniPathway"/>
</dbReference>
<keyword evidence="18" id="KW-1185">Reference proteome</keyword>
<evidence type="ECO:0000256" key="7">
    <source>
        <dbReference type="ARBA" id="ARBA00022679"/>
    </source>
</evidence>
<comment type="function">
    <text evidence="2">Catalyzes the synthesis of 5-aminolevulinate (ALA) from succinyl-CoA and glycine, the first and rate-limiting step in heme biosynthesis.</text>
</comment>
<dbReference type="Gene3D" id="3.90.1150.10">
    <property type="entry name" value="Aspartate Aminotransferase, domain 1"/>
    <property type="match status" value="1"/>
</dbReference>
<keyword evidence="10" id="KW-0012">Acyltransferase</keyword>
<evidence type="ECO:0000256" key="15">
    <source>
        <dbReference type="SAM" id="MobiDB-lite"/>
    </source>
</evidence>
<evidence type="ECO:0000256" key="11">
    <source>
        <dbReference type="ARBA" id="ARBA00031691"/>
    </source>
</evidence>
<proteinExistence type="inferred from homology"/>
<dbReference type="PANTHER" id="PTHR13693:SF102">
    <property type="entry name" value="2-AMINO-3-KETOBUTYRATE COENZYME A LIGASE, MITOCHONDRIAL"/>
    <property type="match status" value="1"/>
</dbReference>
<dbReference type="EC" id="2.3.1.37" evidence="5"/>
<evidence type="ECO:0000256" key="12">
    <source>
        <dbReference type="ARBA" id="ARBA00031945"/>
    </source>
</evidence>
<keyword evidence="7" id="KW-0808">Transferase</keyword>
<evidence type="ECO:0000256" key="3">
    <source>
        <dbReference type="ARBA" id="ARBA00005029"/>
    </source>
</evidence>
<dbReference type="InterPro" id="IPR015422">
    <property type="entry name" value="PyrdxlP-dep_Trfase_small"/>
</dbReference>
<dbReference type="InterPro" id="IPR010961">
    <property type="entry name" value="4pyrrol_synth_NH2levulA_synth"/>
</dbReference>
<evidence type="ECO:0000256" key="14">
    <source>
        <dbReference type="ARBA" id="ARBA00047654"/>
    </source>
</evidence>
<dbReference type="GO" id="GO:0030170">
    <property type="term" value="F:pyridoxal phosphate binding"/>
    <property type="evidence" value="ECO:0007669"/>
    <property type="project" value="InterPro"/>
</dbReference>
<evidence type="ECO:0000256" key="9">
    <source>
        <dbReference type="ARBA" id="ARBA00023133"/>
    </source>
</evidence>
<evidence type="ECO:0000256" key="13">
    <source>
        <dbReference type="ARBA" id="ARBA00032773"/>
    </source>
</evidence>
<evidence type="ECO:0000313" key="17">
    <source>
        <dbReference type="EMBL" id="PVU88280.1"/>
    </source>
</evidence>
<dbReference type="InterPro" id="IPR015421">
    <property type="entry name" value="PyrdxlP-dep_Trfase_major"/>
</dbReference>
<evidence type="ECO:0000259" key="16">
    <source>
        <dbReference type="Pfam" id="PF00155"/>
    </source>
</evidence>
<evidence type="ECO:0000256" key="10">
    <source>
        <dbReference type="ARBA" id="ARBA00023315"/>
    </source>
</evidence>
<evidence type="ECO:0000256" key="5">
    <source>
        <dbReference type="ARBA" id="ARBA00013257"/>
    </source>
</evidence>
<evidence type="ECO:0000256" key="6">
    <source>
        <dbReference type="ARBA" id="ARBA00019560"/>
    </source>
</evidence>
<dbReference type="EMBL" id="MBFR01000398">
    <property type="protein sequence ID" value="PVU88280.1"/>
    <property type="molecule type" value="Genomic_DNA"/>
</dbReference>
<dbReference type="GO" id="GO:0005739">
    <property type="term" value="C:mitochondrion"/>
    <property type="evidence" value="ECO:0007669"/>
    <property type="project" value="TreeGrafter"/>
</dbReference>
<comment type="catalytic activity">
    <reaction evidence="14">
        <text>succinyl-CoA + glycine + H(+) = 5-aminolevulinate + CO2 + CoA</text>
        <dbReference type="Rhea" id="RHEA:12921"/>
        <dbReference type="ChEBI" id="CHEBI:15378"/>
        <dbReference type="ChEBI" id="CHEBI:16526"/>
        <dbReference type="ChEBI" id="CHEBI:57287"/>
        <dbReference type="ChEBI" id="CHEBI:57292"/>
        <dbReference type="ChEBI" id="CHEBI:57305"/>
        <dbReference type="ChEBI" id="CHEBI:356416"/>
        <dbReference type="EC" id="2.3.1.37"/>
    </reaction>
</comment>
<sequence length="711" mass="79469">MYKYSVSSLSARSRFIPSLSRSPLFCPLYQSKLDAKHQDKSYRYFNNINRLAKNQPKAHTADKKNLVDVWCSNDYLSMSTHPDVTSAMKVALDTYGAGAGGTRNIAGNSALHLELEAQLAALHKKEAALVFSSCYIANDATLSTLASAIPDLVYFSDKMNHASMIQGIRNSRAKKEIFNHNNLAELEQKLAKYPISTPKVIAFESVYSMSGNIGRIPEICALAKKYGALTFLDEVHAVGLYGKSGAGVAEHYEFRSGDSSVNDSIDMITGTLGKAFGIVGGYIAASARTIDFFRSYAPGFIFTTSIPPTVVAGAIASIKYLSTNHKERYYQQLHTKMVKQQLSDLNIPVIPNPSHIIPVLVGDAAKAKWASDKLLSDHKIYVQSINYPTVPVGEERLRITPGPQHSTELRTKLINALASIWEEGNLKRTSDWEKEGGRCGVGLNADQYNKFLDVRGWIPTEESIWTDDDFKKYSTVAKTGYIDPASKNDYNFNVLPKNSQKNDKNIKNQKKNDKFQQHNKNNDKKIIKPALNPQEFTEVSIMHLLDNSIPKALKKACYGGSDTKIGCSWTQFSGNINAAIDYVALKIDNEYVSYQHDSRAKATYFMFYSKENAEKCMNTPIYYNGIALELYQTVTLEEGTQIVTIPSTNSINIRMVVEAVNNNFTKNGIIYDFSAYKNKISGKFHTFGVKFLFKKTIYSFEIPTFLEIDKF</sequence>
<feature type="compositionally biased region" description="Basic and acidic residues" evidence="15">
    <location>
        <begin position="500"/>
        <end position="526"/>
    </location>
</feature>
<comment type="cofactor">
    <cofactor evidence="1">
        <name>pyridoxal 5'-phosphate</name>
        <dbReference type="ChEBI" id="CHEBI:597326"/>
    </cofactor>
</comment>
<dbReference type="OrthoDB" id="10263824at2759"/>
<dbReference type="NCBIfam" id="TIGR01821">
    <property type="entry name" value="5aminolev_synth"/>
    <property type="match status" value="1"/>
</dbReference>
<evidence type="ECO:0000256" key="1">
    <source>
        <dbReference type="ARBA" id="ARBA00001933"/>
    </source>
</evidence>
<evidence type="ECO:0000256" key="4">
    <source>
        <dbReference type="ARBA" id="ARBA00008392"/>
    </source>
</evidence>
<dbReference type="PROSITE" id="PS00599">
    <property type="entry name" value="AA_TRANSFER_CLASS_2"/>
    <property type="match status" value="1"/>
</dbReference>
<dbReference type="SUPFAM" id="SSF53383">
    <property type="entry name" value="PLP-dependent transferases"/>
    <property type="match status" value="1"/>
</dbReference>
<dbReference type="PANTHER" id="PTHR13693">
    <property type="entry name" value="CLASS II AMINOTRANSFERASE/8-AMINO-7-OXONONANOATE SYNTHASE"/>
    <property type="match status" value="1"/>
</dbReference>
<keyword evidence="8" id="KW-0663">Pyridoxal phosphate</keyword>
<evidence type="ECO:0000256" key="8">
    <source>
        <dbReference type="ARBA" id="ARBA00022898"/>
    </source>
</evidence>
<organism evidence="17 18">
    <name type="scientific">Smittium simulii</name>
    <dbReference type="NCBI Taxonomy" id="133385"/>
    <lineage>
        <taxon>Eukaryota</taxon>
        <taxon>Fungi</taxon>
        <taxon>Fungi incertae sedis</taxon>
        <taxon>Zoopagomycota</taxon>
        <taxon>Kickxellomycotina</taxon>
        <taxon>Harpellomycetes</taxon>
        <taxon>Harpellales</taxon>
        <taxon>Legeriomycetaceae</taxon>
        <taxon>Smittium</taxon>
    </lineage>
</organism>
<evidence type="ECO:0000256" key="2">
    <source>
        <dbReference type="ARBA" id="ARBA00003076"/>
    </source>
</evidence>
<dbReference type="CDD" id="cd06454">
    <property type="entry name" value="KBL_like"/>
    <property type="match status" value="1"/>
</dbReference>
<feature type="region of interest" description="Disordered" evidence="15">
    <location>
        <begin position="497"/>
        <end position="526"/>
    </location>
</feature>
<evidence type="ECO:0000313" key="18">
    <source>
        <dbReference type="Proteomes" id="UP000245383"/>
    </source>
</evidence>
<dbReference type="InterPro" id="IPR015424">
    <property type="entry name" value="PyrdxlP-dep_Trfase"/>
</dbReference>
<comment type="pathway">
    <text evidence="3">Porphyrin-containing compound metabolism; protoporphyrin-IX biosynthesis; 5-aminolevulinate from glycine: step 1/1.</text>
</comment>
<name>A0A2T9Y7F1_9FUNG</name>
<keyword evidence="9" id="KW-0350">Heme biosynthesis</keyword>
<comment type="similarity">
    <text evidence="4">Belongs to the class-II pyridoxal-phosphate-dependent aminotransferase family.</text>
</comment>
<accession>A0A2T9Y7F1</accession>
<dbReference type="InterPro" id="IPR050087">
    <property type="entry name" value="AON_synthase_class-II"/>
</dbReference>
<dbReference type="UniPathway" id="UPA00251">
    <property type="reaction ID" value="UER00375"/>
</dbReference>
<dbReference type="GO" id="GO:0003870">
    <property type="term" value="F:5-aminolevulinate synthase activity"/>
    <property type="evidence" value="ECO:0007669"/>
    <property type="project" value="UniProtKB-EC"/>
</dbReference>
<gene>
    <name evidence="17" type="ORF">BB561_005942</name>
</gene>
<dbReference type="Pfam" id="PF00155">
    <property type="entry name" value="Aminotran_1_2"/>
    <property type="match status" value="1"/>
</dbReference>
<dbReference type="AlphaFoldDB" id="A0A2T9Y7F1"/>
<protein>
    <recommendedName>
        <fullName evidence="6">5-aminolevulinate synthase, mitochondrial</fullName>
        <ecNumber evidence="5">2.3.1.37</ecNumber>
    </recommendedName>
    <alternativeName>
        <fullName evidence="11">5-aminolevulinic acid synthase</fullName>
    </alternativeName>
    <alternativeName>
        <fullName evidence="12">Delta-ALA synthase</fullName>
    </alternativeName>
    <alternativeName>
        <fullName evidence="13">Delta-aminolevulinate synthase</fullName>
    </alternativeName>
</protein>
<dbReference type="InterPro" id="IPR001917">
    <property type="entry name" value="Aminotrans_II_pyridoxalP_BS"/>
</dbReference>
<dbReference type="FunFam" id="3.40.640.10:FF:000006">
    <property type="entry name" value="5-aminolevulinate synthase, mitochondrial"/>
    <property type="match status" value="1"/>
</dbReference>
<comment type="caution">
    <text evidence="17">The sequence shown here is derived from an EMBL/GenBank/DDBJ whole genome shotgun (WGS) entry which is preliminary data.</text>
</comment>
<dbReference type="Proteomes" id="UP000245383">
    <property type="component" value="Unassembled WGS sequence"/>
</dbReference>
<feature type="domain" description="Aminotransferase class I/classII large" evidence="16">
    <location>
        <begin position="70"/>
        <end position="417"/>
    </location>
</feature>
<dbReference type="STRING" id="133385.A0A2T9Y7F1"/>
<dbReference type="InterPro" id="IPR004839">
    <property type="entry name" value="Aminotransferase_I/II_large"/>
</dbReference>
<dbReference type="Gene3D" id="3.40.640.10">
    <property type="entry name" value="Type I PLP-dependent aspartate aminotransferase-like (Major domain)"/>
    <property type="match status" value="1"/>
</dbReference>
<reference evidence="17 18" key="1">
    <citation type="journal article" date="2018" name="MBio">
        <title>Comparative Genomics Reveals the Core Gene Toolbox for the Fungus-Insect Symbiosis.</title>
        <authorList>
            <person name="Wang Y."/>
            <person name="Stata M."/>
            <person name="Wang W."/>
            <person name="Stajich J.E."/>
            <person name="White M.M."/>
            <person name="Moncalvo J.M."/>
        </authorList>
    </citation>
    <scope>NUCLEOTIDE SEQUENCE [LARGE SCALE GENOMIC DNA]</scope>
    <source>
        <strain evidence="17 18">SWE-8-4</strain>
    </source>
</reference>